<accession>M2R180</accession>
<feature type="compositionally biased region" description="Pro residues" evidence="1">
    <location>
        <begin position="217"/>
        <end position="229"/>
    </location>
</feature>
<feature type="region of interest" description="Disordered" evidence="1">
    <location>
        <begin position="1"/>
        <end position="34"/>
    </location>
</feature>
<feature type="transmembrane region" description="Helical" evidence="2">
    <location>
        <begin position="309"/>
        <end position="333"/>
    </location>
</feature>
<sequence length="560" mass="61695">MYSPDYRLDTPPPSSQFRRPWSPDPYDPFPPLPQQVHRAAIPQGYTRQREVSDVSIEALDLADYAMNVSRDDNLYSQHGFRAYDQYPPSPPRLPLASHESMQTPSLASPSLSSAPSLSSSGSPRRAPQRRPFSLPAQTLPYGSSHGHSSYPGRSPAVAPDYEVDISNFPSFSQAWYDPEKPRMPGALSSAGHGSYEATMSPFDPAYPTHAYNASPYPDFPPHSPPPSYPFPHSQDGLSKSSRDPNLVPWGTDLAESDAPIDPEMKEERLRMLEREFGGKQRQDNDNAETAVGSVDHTGKLITEGPKKRLAVRCVEVLLALTACISSIYAALVIKPPTPAPPANKLPAYLLYVLSALTFLAVTFVFFLYPCCCGRRRPAQETPFSQGPGGMMVLPVPNMPGKGKPRKNKKGKQDSQGVQVNLIVDPSMFGGDRESRSGEWDEADDEDPEAPPGSYTSSRTRRPPRRRGIFAGLAMEAQWKAARKTLKWGMAFDVVSMVIWGTEFVVILMGKRCPVGEFEGWCDAYNVASASAFLICLAFGFSIFFDIKDLHQSSASPRTRT</sequence>
<keyword evidence="2" id="KW-0812">Transmembrane</keyword>
<feature type="transmembrane region" description="Helical" evidence="2">
    <location>
        <begin position="487"/>
        <end position="508"/>
    </location>
</feature>
<dbReference type="OrthoDB" id="3253553at2759"/>
<evidence type="ECO:0000313" key="4">
    <source>
        <dbReference type="Proteomes" id="UP000016930"/>
    </source>
</evidence>
<evidence type="ECO:0000256" key="1">
    <source>
        <dbReference type="SAM" id="MobiDB-lite"/>
    </source>
</evidence>
<dbReference type="AlphaFoldDB" id="M2R180"/>
<keyword evidence="2" id="KW-0472">Membrane</keyword>
<proteinExistence type="predicted"/>
<feature type="compositionally biased region" description="Pro residues" evidence="1">
    <location>
        <begin position="22"/>
        <end position="33"/>
    </location>
</feature>
<feature type="transmembrane region" description="Helical" evidence="2">
    <location>
        <begin position="345"/>
        <end position="368"/>
    </location>
</feature>
<organism evidence="3 4">
    <name type="scientific">Ceriporiopsis subvermispora (strain B)</name>
    <name type="common">White-rot fungus</name>
    <name type="synonym">Gelatoporia subvermispora</name>
    <dbReference type="NCBI Taxonomy" id="914234"/>
    <lineage>
        <taxon>Eukaryota</taxon>
        <taxon>Fungi</taxon>
        <taxon>Dikarya</taxon>
        <taxon>Basidiomycota</taxon>
        <taxon>Agaricomycotina</taxon>
        <taxon>Agaricomycetes</taxon>
        <taxon>Polyporales</taxon>
        <taxon>Gelatoporiaceae</taxon>
        <taxon>Gelatoporia</taxon>
    </lineage>
</organism>
<name>M2R180_CERS8</name>
<dbReference type="Proteomes" id="UP000016930">
    <property type="component" value="Unassembled WGS sequence"/>
</dbReference>
<dbReference type="STRING" id="914234.M2R180"/>
<keyword evidence="4" id="KW-1185">Reference proteome</keyword>
<dbReference type="HOGENOM" id="CLU_033747_0_0_1"/>
<feature type="transmembrane region" description="Helical" evidence="2">
    <location>
        <begin position="523"/>
        <end position="544"/>
    </location>
</feature>
<feature type="region of interest" description="Disordered" evidence="1">
    <location>
        <begin position="380"/>
        <end position="463"/>
    </location>
</feature>
<evidence type="ECO:0000256" key="2">
    <source>
        <dbReference type="SAM" id="Phobius"/>
    </source>
</evidence>
<feature type="region of interest" description="Disordered" evidence="1">
    <location>
        <begin position="216"/>
        <end position="257"/>
    </location>
</feature>
<feature type="compositionally biased region" description="Acidic residues" evidence="1">
    <location>
        <begin position="439"/>
        <end position="448"/>
    </location>
</feature>
<protein>
    <submittedName>
        <fullName evidence="3">Uncharacterized protein</fullName>
    </submittedName>
</protein>
<feature type="compositionally biased region" description="Low complexity" evidence="1">
    <location>
        <begin position="104"/>
        <end position="125"/>
    </location>
</feature>
<gene>
    <name evidence="3" type="ORF">CERSUDRAFT_113444</name>
</gene>
<evidence type="ECO:0000313" key="3">
    <source>
        <dbReference type="EMBL" id="EMD38275.1"/>
    </source>
</evidence>
<reference evidence="3 4" key="1">
    <citation type="journal article" date="2012" name="Proc. Natl. Acad. Sci. U.S.A.">
        <title>Comparative genomics of Ceriporiopsis subvermispora and Phanerochaete chrysosporium provide insight into selective ligninolysis.</title>
        <authorList>
            <person name="Fernandez-Fueyo E."/>
            <person name="Ruiz-Duenas F.J."/>
            <person name="Ferreira P."/>
            <person name="Floudas D."/>
            <person name="Hibbett D.S."/>
            <person name="Canessa P."/>
            <person name="Larrondo L.F."/>
            <person name="James T.Y."/>
            <person name="Seelenfreund D."/>
            <person name="Lobos S."/>
            <person name="Polanco R."/>
            <person name="Tello M."/>
            <person name="Honda Y."/>
            <person name="Watanabe T."/>
            <person name="Watanabe T."/>
            <person name="Ryu J.S."/>
            <person name="Kubicek C.P."/>
            <person name="Schmoll M."/>
            <person name="Gaskell J."/>
            <person name="Hammel K.E."/>
            <person name="St John F.J."/>
            <person name="Vanden Wymelenberg A."/>
            <person name="Sabat G."/>
            <person name="Splinter BonDurant S."/>
            <person name="Syed K."/>
            <person name="Yadav J.S."/>
            <person name="Doddapaneni H."/>
            <person name="Subramanian V."/>
            <person name="Lavin J.L."/>
            <person name="Oguiza J.A."/>
            <person name="Perez G."/>
            <person name="Pisabarro A.G."/>
            <person name="Ramirez L."/>
            <person name="Santoyo F."/>
            <person name="Master E."/>
            <person name="Coutinho P.M."/>
            <person name="Henrissat B."/>
            <person name="Lombard V."/>
            <person name="Magnuson J.K."/>
            <person name="Kuees U."/>
            <person name="Hori C."/>
            <person name="Igarashi K."/>
            <person name="Samejima M."/>
            <person name="Held B.W."/>
            <person name="Barry K.W."/>
            <person name="LaButti K.M."/>
            <person name="Lapidus A."/>
            <person name="Lindquist E.A."/>
            <person name="Lucas S.M."/>
            <person name="Riley R."/>
            <person name="Salamov A.A."/>
            <person name="Hoffmeister D."/>
            <person name="Schwenk D."/>
            <person name="Hadar Y."/>
            <person name="Yarden O."/>
            <person name="de Vries R.P."/>
            <person name="Wiebenga A."/>
            <person name="Stenlid J."/>
            <person name="Eastwood D."/>
            <person name="Grigoriev I.V."/>
            <person name="Berka R.M."/>
            <person name="Blanchette R.A."/>
            <person name="Kersten P."/>
            <person name="Martinez A.T."/>
            <person name="Vicuna R."/>
            <person name="Cullen D."/>
        </authorList>
    </citation>
    <scope>NUCLEOTIDE SEQUENCE [LARGE SCALE GENOMIC DNA]</scope>
    <source>
        <strain evidence="3 4">B</strain>
    </source>
</reference>
<feature type="region of interest" description="Disordered" evidence="1">
    <location>
        <begin position="80"/>
        <end position="155"/>
    </location>
</feature>
<dbReference type="EMBL" id="KB445795">
    <property type="protein sequence ID" value="EMD38275.1"/>
    <property type="molecule type" value="Genomic_DNA"/>
</dbReference>
<keyword evidence="2" id="KW-1133">Transmembrane helix</keyword>
<feature type="compositionally biased region" description="Low complexity" evidence="1">
    <location>
        <begin position="140"/>
        <end position="155"/>
    </location>
</feature>